<reference evidence="8" key="1">
    <citation type="submission" date="2025-08" db="UniProtKB">
        <authorList>
            <consortium name="Ensembl"/>
        </authorList>
    </citation>
    <scope>IDENTIFICATION</scope>
</reference>
<comment type="similarity">
    <text evidence="1">Belongs to the alpha-carbonic anhydrase family.</text>
</comment>
<dbReference type="Proteomes" id="UP000261660">
    <property type="component" value="Unplaced"/>
</dbReference>
<organism evidence="8 9">
    <name type="scientific">Labrus bergylta</name>
    <name type="common">ballan wrasse</name>
    <dbReference type="NCBI Taxonomy" id="56723"/>
    <lineage>
        <taxon>Eukaryota</taxon>
        <taxon>Metazoa</taxon>
        <taxon>Chordata</taxon>
        <taxon>Craniata</taxon>
        <taxon>Vertebrata</taxon>
        <taxon>Euteleostomi</taxon>
        <taxon>Actinopterygii</taxon>
        <taxon>Neopterygii</taxon>
        <taxon>Teleostei</taxon>
        <taxon>Neoteleostei</taxon>
        <taxon>Acanthomorphata</taxon>
        <taxon>Eupercaria</taxon>
        <taxon>Labriformes</taxon>
        <taxon>Labridae</taxon>
        <taxon>Labrus</taxon>
    </lineage>
</organism>
<accession>A0A3Q3GT32</accession>
<dbReference type="GO" id="GO:0008270">
    <property type="term" value="F:zinc ion binding"/>
    <property type="evidence" value="ECO:0007669"/>
    <property type="project" value="InterPro"/>
</dbReference>
<dbReference type="PANTHER" id="PTHR18952:SF265">
    <property type="entry name" value="CARBONIC ANHYDRASE"/>
    <property type="match status" value="1"/>
</dbReference>
<keyword evidence="5" id="KW-0456">Lyase</keyword>
<dbReference type="GeneTree" id="ENSGT00940000155529"/>
<evidence type="ECO:0000313" key="9">
    <source>
        <dbReference type="Proteomes" id="UP000261660"/>
    </source>
</evidence>
<dbReference type="Pfam" id="PF00194">
    <property type="entry name" value="Carb_anhydrase"/>
    <property type="match status" value="1"/>
</dbReference>
<evidence type="ECO:0000259" key="7">
    <source>
        <dbReference type="PROSITE" id="PS51144"/>
    </source>
</evidence>
<dbReference type="Ensembl" id="ENSLBET00000038054.1">
    <property type="protein sequence ID" value="ENSLBEP00000036526.1"/>
    <property type="gene ID" value="ENSLBEG00000027263.1"/>
</dbReference>
<keyword evidence="9" id="KW-1185">Reference proteome</keyword>
<name>A0A3Q3GT32_9LABR</name>
<keyword evidence="4" id="KW-0862">Zinc</keyword>
<dbReference type="PANTHER" id="PTHR18952">
    <property type="entry name" value="CARBONIC ANHYDRASE"/>
    <property type="match status" value="1"/>
</dbReference>
<evidence type="ECO:0000256" key="5">
    <source>
        <dbReference type="ARBA" id="ARBA00023239"/>
    </source>
</evidence>
<dbReference type="EC" id="4.2.1.1" evidence="2"/>
<proteinExistence type="inferred from homology"/>
<protein>
    <recommendedName>
        <fullName evidence="2">carbonic anhydrase</fullName>
        <ecNumber evidence="2">4.2.1.1</ecNumber>
    </recommendedName>
</protein>
<sequence length="245" mass="27785">KYEIRARRSRFGPKYWAPDSLVVMRCTPCTEAIVLVGSCYEFGSKVGPLSSQHFKKKLVHNFHQSVGSLNLKEKLGGGLSSRFRVSRITFHWGRCNATSEGSEHSLNGMKYPLEVQIHSTCLSILQINDSPPNQANLPVTFSFQMQIYSYDPDDFQSLDDAIRKEGGSLPWLCFALRSLLPNNTDKYYIYNGSLTAPPCSEIVEWVVFKNTVAISETQVSGEKRQPMKSCVCNNHQLYSRIMERE</sequence>
<reference evidence="8" key="2">
    <citation type="submission" date="2025-09" db="UniProtKB">
        <authorList>
            <consortium name="Ensembl"/>
        </authorList>
    </citation>
    <scope>IDENTIFICATION</scope>
</reference>
<dbReference type="InterPro" id="IPR001148">
    <property type="entry name" value="CA_dom"/>
</dbReference>
<keyword evidence="3" id="KW-0479">Metal-binding</keyword>
<dbReference type="AlphaFoldDB" id="A0A3Q3GT32"/>
<evidence type="ECO:0000256" key="4">
    <source>
        <dbReference type="ARBA" id="ARBA00022833"/>
    </source>
</evidence>
<evidence type="ECO:0000256" key="6">
    <source>
        <dbReference type="ARBA" id="ARBA00048348"/>
    </source>
</evidence>
<dbReference type="PROSITE" id="PS51144">
    <property type="entry name" value="ALPHA_CA_2"/>
    <property type="match status" value="1"/>
</dbReference>
<dbReference type="GO" id="GO:0005886">
    <property type="term" value="C:plasma membrane"/>
    <property type="evidence" value="ECO:0007669"/>
    <property type="project" value="TreeGrafter"/>
</dbReference>
<dbReference type="Gene3D" id="3.10.200.10">
    <property type="entry name" value="Alpha carbonic anhydrase"/>
    <property type="match status" value="1"/>
</dbReference>
<evidence type="ECO:0000313" key="8">
    <source>
        <dbReference type="Ensembl" id="ENSLBEP00000036526.1"/>
    </source>
</evidence>
<dbReference type="InterPro" id="IPR036398">
    <property type="entry name" value="CA_dom_sf"/>
</dbReference>
<dbReference type="SMART" id="SM01057">
    <property type="entry name" value="Carb_anhydrase"/>
    <property type="match status" value="1"/>
</dbReference>
<dbReference type="SUPFAM" id="SSF51069">
    <property type="entry name" value="Carbonic anhydrase"/>
    <property type="match status" value="1"/>
</dbReference>
<evidence type="ECO:0000256" key="1">
    <source>
        <dbReference type="ARBA" id="ARBA00010718"/>
    </source>
</evidence>
<dbReference type="GO" id="GO:0004089">
    <property type="term" value="F:carbonate dehydratase activity"/>
    <property type="evidence" value="ECO:0007669"/>
    <property type="project" value="UniProtKB-EC"/>
</dbReference>
<comment type="catalytic activity">
    <reaction evidence="6">
        <text>hydrogencarbonate + H(+) = CO2 + H2O</text>
        <dbReference type="Rhea" id="RHEA:10748"/>
        <dbReference type="ChEBI" id="CHEBI:15377"/>
        <dbReference type="ChEBI" id="CHEBI:15378"/>
        <dbReference type="ChEBI" id="CHEBI:16526"/>
        <dbReference type="ChEBI" id="CHEBI:17544"/>
        <dbReference type="EC" id="4.2.1.1"/>
    </reaction>
</comment>
<evidence type="ECO:0000256" key="3">
    <source>
        <dbReference type="ARBA" id="ARBA00022723"/>
    </source>
</evidence>
<evidence type="ECO:0000256" key="2">
    <source>
        <dbReference type="ARBA" id="ARBA00012925"/>
    </source>
</evidence>
<dbReference type="InterPro" id="IPR023561">
    <property type="entry name" value="Carbonic_anhydrase_a-class"/>
</dbReference>
<feature type="domain" description="Alpha-carbonic anhydrase" evidence="7">
    <location>
        <begin position="1"/>
        <end position="245"/>
    </location>
</feature>